<protein>
    <submittedName>
        <fullName evidence="1">Uncharacterized protein</fullName>
    </submittedName>
</protein>
<accession>A0AAD2G2N6</accession>
<dbReference type="InterPro" id="IPR032751">
    <property type="entry name" value="Fuseless"/>
</dbReference>
<proteinExistence type="predicted"/>
<name>A0AAD2G2N6_9STRA</name>
<reference evidence="1" key="1">
    <citation type="submission" date="2023-08" db="EMBL/GenBank/DDBJ databases">
        <authorList>
            <person name="Audoor S."/>
            <person name="Bilcke G."/>
        </authorList>
    </citation>
    <scope>NUCLEOTIDE SEQUENCE</scope>
</reference>
<sequence length="335" mass="35746">MSTMLLNSSLVFPTSSALQQQQLRGVPNRHGSLVVPYSTSSSLYKSALPSTNAGASKAVQGSSSQHQHIQMAKKTARALLSTVSDSSKLAGKSSSTTTTNATIKRSKASAAMSNAVNAYIPSSSSKAIPKLMHASLPLQIGIGMASACYWRGMWYVLDDQLYPQDQAKSAIASLAAGSVGLAASQAYLFDPGCHEFKWPKTATMCKGTEAKKWLALYGLTTSCILIWRGAWVGCDVVYESITNESALDPKHLTISGLASHGIALVGLLAMGRLSSTLGPPYHGTLVMKDEDKLNTKNKNLKRNMARTAGRSSRMSMVLPLVGEGYGKLRQMLPKK</sequence>
<dbReference type="Proteomes" id="UP001295423">
    <property type="component" value="Unassembled WGS sequence"/>
</dbReference>
<dbReference type="AlphaFoldDB" id="A0AAD2G2N6"/>
<gene>
    <name evidence="1" type="ORF">CYCCA115_LOCUS18816</name>
</gene>
<evidence type="ECO:0000313" key="1">
    <source>
        <dbReference type="EMBL" id="CAJ1960632.1"/>
    </source>
</evidence>
<dbReference type="EMBL" id="CAKOGP040002069">
    <property type="protein sequence ID" value="CAJ1960632.1"/>
    <property type="molecule type" value="Genomic_DNA"/>
</dbReference>
<evidence type="ECO:0000313" key="2">
    <source>
        <dbReference type="Proteomes" id="UP001295423"/>
    </source>
</evidence>
<keyword evidence="2" id="KW-1185">Reference proteome</keyword>
<comment type="caution">
    <text evidence="1">The sequence shown here is derived from an EMBL/GenBank/DDBJ whole genome shotgun (WGS) entry which is preliminary data.</text>
</comment>
<organism evidence="1 2">
    <name type="scientific">Cylindrotheca closterium</name>
    <dbReference type="NCBI Taxonomy" id="2856"/>
    <lineage>
        <taxon>Eukaryota</taxon>
        <taxon>Sar</taxon>
        <taxon>Stramenopiles</taxon>
        <taxon>Ochrophyta</taxon>
        <taxon>Bacillariophyta</taxon>
        <taxon>Bacillariophyceae</taxon>
        <taxon>Bacillariophycidae</taxon>
        <taxon>Bacillariales</taxon>
        <taxon>Bacillariaceae</taxon>
        <taxon>Cylindrotheca</taxon>
    </lineage>
</organism>
<dbReference type="Pfam" id="PF15993">
    <property type="entry name" value="Fuseless"/>
    <property type="match status" value="1"/>
</dbReference>
<dbReference type="PROSITE" id="PS50270">
    <property type="entry name" value="NGF_2"/>
    <property type="match status" value="1"/>
</dbReference>